<evidence type="ECO:0000313" key="2">
    <source>
        <dbReference type="EMBL" id="GFH06470.1"/>
    </source>
</evidence>
<accession>A0A699Y8G5</accession>
<dbReference type="Proteomes" id="UP000485058">
    <property type="component" value="Unassembled WGS sequence"/>
</dbReference>
<dbReference type="EMBL" id="BLLF01000040">
    <property type="protein sequence ID" value="GFH06470.1"/>
    <property type="molecule type" value="Genomic_DNA"/>
</dbReference>
<name>A0A699Y8G5_HAELA</name>
<dbReference type="Pfam" id="PF13661">
    <property type="entry name" value="2OG-FeII_Oxy_4"/>
    <property type="match status" value="1"/>
</dbReference>
<protein>
    <submittedName>
        <fullName evidence="2">PKHD-type hydroxylase ofd1</fullName>
    </submittedName>
</protein>
<comment type="caution">
    <text evidence="2">The sequence shown here is derived from an EMBL/GenBank/DDBJ whole genome shotgun (WGS) entry which is preliminary data.</text>
</comment>
<evidence type="ECO:0000259" key="1">
    <source>
        <dbReference type="Pfam" id="PF13661"/>
    </source>
</evidence>
<dbReference type="InterPro" id="IPR039558">
    <property type="entry name" value="TPA1/OFD1_N"/>
</dbReference>
<dbReference type="PANTHER" id="PTHR12117:SF0">
    <property type="entry name" value="PROLYL 3-HYDROXYLASE OGFOD1"/>
    <property type="match status" value="1"/>
</dbReference>
<feature type="non-terminal residue" evidence="2">
    <location>
        <position position="1"/>
    </location>
</feature>
<feature type="non-terminal residue" evidence="2">
    <location>
        <position position="75"/>
    </location>
</feature>
<gene>
    <name evidence="2" type="ORF">HaLaN_01104</name>
</gene>
<dbReference type="Gene3D" id="2.60.120.620">
    <property type="entry name" value="q2cbj1_9rhob like domain"/>
    <property type="match status" value="1"/>
</dbReference>
<sequence>MSREQQQAFVREVTGCGELADKTDCSCNVYPQGGHLLCHDDVIGTRRVSYIIYMTDPEGWREEDGGALELYPEQQ</sequence>
<proteinExistence type="predicted"/>
<reference evidence="2 3" key="1">
    <citation type="submission" date="2020-02" db="EMBL/GenBank/DDBJ databases">
        <title>Draft genome sequence of Haematococcus lacustris strain NIES-144.</title>
        <authorList>
            <person name="Morimoto D."/>
            <person name="Nakagawa S."/>
            <person name="Yoshida T."/>
            <person name="Sawayama S."/>
        </authorList>
    </citation>
    <scope>NUCLEOTIDE SEQUENCE [LARGE SCALE GENOMIC DNA]</scope>
    <source>
        <strain evidence="2 3">NIES-144</strain>
    </source>
</reference>
<evidence type="ECO:0000313" key="3">
    <source>
        <dbReference type="Proteomes" id="UP000485058"/>
    </source>
</evidence>
<dbReference type="PANTHER" id="PTHR12117">
    <property type="entry name" value="HISTONE ACETYLTRANSFERASE COMPLEX"/>
    <property type="match status" value="1"/>
</dbReference>
<organism evidence="2 3">
    <name type="scientific">Haematococcus lacustris</name>
    <name type="common">Green alga</name>
    <name type="synonym">Haematococcus pluvialis</name>
    <dbReference type="NCBI Taxonomy" id="44745"/>
    <lineage>
        <taxon>Eukaryota</taxon>
        <taxon>Viridiplantae</taxon>
        <taxon>Chlorophyta</taxon>
        <taxon>core chlorophytes</taxon>
        <taxon>Chlorophyceae</taxon>
        <taxon>CS clade</taxon>
        <taxon>Chlamydomonadales</taxon>
        <taxon>Haematococcaceae</taxon>
        <taxon>Haematococcus</taxon>
    </lineage>
</organism>
<feature type="domain" description="Prolyl 3,4-dihydroxylase TPA1/OFD1 N-terminal" evidence="1">
    <location>
        <begin position="26"/>
        <end position="75"/>
    </location>
</feature>
<keyword evidence="3" id="KW-1185">Reference proteome</keyword>
<dbReference type="InterPro" id="IPR051842">
    <property type="entry name" value="uS12_prolyl_hydroxylase"/>
</dbReference>
<dbReference type="AlphaFoldDB" id="A0A699Y8G5"/>